<sequence>MKCPKCGKEMRKGYLFSSKDGAFSFANEVPGVFENAKKAEGFVEITKLKPSHRTRVEANCCEECRMIVINY</sequence>
<organism evidence="2 3">
    <name type="scientific">Sharpea azabuensis</name>
    <dbReference type="NCBI Taxonomy" id="322505"/>
    <lineage>
        <taxon>Bacteria</taxon>
        <taxon>Bacillati</taxon>
        <taxon>Bacillota</taxon>
        <taxon>Erysipelotrichia</taxon>
        <taxon>Erysipelotrichales</taxon>
        <taxon>Coprobacillaceae</taxon>
        <taxon>Sharpea</taxon>
    </lineage>
</organism>
<evidence type="ECO:0000259" key="1">
    <source>
        <dbReference type="Pfam" id="PF20097"/>
    </source>
</evidence>
<accession>A0A1H6WHQ0</accession>
<dbReference type="EMBL" id="FNYK01000067">
    <property type="protein sequence ID" value="SEJ16551.1"/>
    <property type="molecule type" value="Genomic_DNA"/>
</dbReference>
<name>A0A1H6WHQ0_9FIRM</name>
<dbReference type="InterPro" id="IPR045504">
    <property type="entry name" value="DUF6487"/>
</dbReference>
<dbReference type="Pfam" id="PF20097">
    <property type="entry name" value="DUF6487"/>
    <property type="match status" value="1"/>
</dbReference>
<dbReference type="AlphaFoldDB" id="A0A1H6WHQ0"/>
<gene>
    <name evidence="2" type="ORF">SAMN04487834_106712</name>
</gene>
<evidence type="ECO:0000313" key="2">
    <source>
        <dbReference type="EMBL" id="SEJ16551.1"/>
    </source>
</evidence>
<protein>
    <recommendedName>
        <fullName evidence="1">DUF6487 domain-containing protein</fullName>
    </recommendedName>
</protein>
<keyword evidence="3" id="KW-1185">Reference proteome</keyword>
<feature type="domain" description="DUF6487" evidence="1">
    <location>
        <begin position="3"/>
        <end position="71"/>
    </location>
</feature>
<dbReference type="RefSeq" id="WP_074732667.1">
    <property type="nucleotide sequence ID" value="NZ_CACVPP010000058.1"/>
</dbReference>
<proteinExistence type="predicted"/>
<evidence type="ECO:0000313" key="3">
    <source>
        <dbReference type="Proteomes" id="UP000183028"/>
    </source>
</evidence>
<dbReference type="OrthoDB" id="384892at2"/>
<reference evidence="3" key="1">
    <citation type="submission" date="2016-10" db="EMBL/GenBank/DDBJ databases">
        <authorList>
            <person name="Varghese N."/>
            <person name="Submissions S."/>
        </authorList>
    </citation>
    <scope>NUCLEOTIDE SEQUENCE [LARGE SCALE GENOMIC DNA]</scope>
    <source>
        <strain evidence="3">DSM 20406</strain>
    </source>
</reference>
<dbReference type="Proteomes" id="UP000183028">
    <property type="component" value="Unassembled WGS sequence"/>
</dbReference>